<keyword evidence="3" id="KW-1185">Reference proteome</keyword>
<proteinExistence type="predicted"/>
<evidence type="ECO:0000313" key="2">
    <source>
        <dbReference type="EMBL" id="CAL4148379.1"/>
    </source>
</evidence>
<dbReference type="Gene3D" id="3.60.10.10">
    <property type="entry name" value="Endonuclease/exonuclease/phosphatase"/>
    <property type="match status" value="1"/>
</dbReference>
<protein>
    <recommendedName>
        <fullName evidence="1">Endonuclease/exonuclease/phosphatase domain-containing protein</fullName>
    </recommendedName>
</protein>
<feature type="non-terminal residue" evidence="2">
    <location>
        <position position="1"/>
    </location>
</feature>
<reference evidence="2 3" key="1">
    <citation type="submission" date="2024-05" db="EMBL/GenBank/DDBJ databases">
        <authorList>
            <person name="Wallberg A."/>
        </authorList>
    </citation>
    <scope>NUCLEOTIDE SEQUENCE [LARGE SCALE GENOMIC DNA]</scope>
</reference>
<dbReference type="SUPFAM" id="SSF56219">
    <property type="entry name" value="DNase I-like"/>
    <property type="match status" value="1"/>
</dbReference>
<dbReference type="PANTHER" id="PTHR33776:SF4">
    <property type="entry name" value="ENDONUCLEASE_EXONUCLEASE_PHOSPHATASE DOMAIN-CONTAINING PROTEIN"/>
    <property type="match status" value="1"/>
</dbReference>
<dbReference type="Pfam" id="PF14529">
    <property type="entry name" value="Exo_endo_phos_2"/>
    <property type="match status" value="1"/>
</dbReference>
<dbReference type="GO" id="GO:0003824">
    <property type="term" value="F:catalytic activity"/>
    <property type="evidence" value="ECO:0007669"/>
    <property type="project" value="InterPro"/>
</dbReference>
<sequence>AIINEIEEIFQNYKLYIDAPTPGKGSKGGAGILINKNSFDHIEEIFENNNESLKNNCTCNNCKIENKWLRLKSNNNTYVVASVYRHPNGNTNHFTEALQKLLNTLDKKSTCIIAGDINIDLMKQDNSNANLYLETLMEHNFLPYICIPTRITDNSATLIDHINVRLPVNQIHNKISSGNLINDISDHLPNFFIIDLELSTIKERPLIRLYNKKNIQHFNNNITNEPPLIPHPRSNDPNILLAEFTFNLNRLLNTYFPLIRISRKKFKEKSYISNEIKVMIKERNKLYHIYINDRININKEKWLK</sequence>
<dbReference type="EMBL" id="CAXKWB010036507">
    <property type="protein sequence ID" value="CAL4148379.1"/>
    <property type="molecule type" value="Genomic_DNA"/>
</dbReference>
<evidence type="ECO:0000313" key="3">
    <source>
        <dbReference type="Proteomes" id="UP001497623"/>
    </source>
</evidence>
<gene>
    <name evidence="2" type="ORF">MNOR_LOCUS30226</name>
</gene>
<dbReference type="InterPro" id="IPR005135">
    <property type="entry name" value="Endo/exonuclease/phosphatase"/>
</dbReference>
<dbReference type="Proteomes" id="UP001497623">
    <property type="component" value="Unassembled WGS sequence"/>
</dbReference>
<dbReference type="PANTHER" id="PTHR33776">
    <property type="entry name" value="ENDO/EXONUCLEASE/PHOSPHATASE DOMAIN-CONTAINING PROTEIN"/>
    <property type="match status" value="1"/>
</dbReference>
<name>A0AAV2RYT6_MEGNR</name>
<organism evidence="2 3">
    <name type="scientific">Meganyctiphanes norvegica</name>
    <name type="common">Northern krill</name>
    <name type="synonym">Thysanopoda norvegica</name>
    <dbReference type="NCBI Taxonomy" id="48144"/>
    <lineage>
        <taxon>Eukaryota</taxon>
        <taxon>Metazoa</taxon>
        <taxon>Ecdysozoa</taxon>
        <taxon>Arthropoda</taxon>
        <taxon>Crustacea</taxon>
        <taxon>Multicrustacea</taxon>
        <taxon>Malacostraca</taxon>
        <taxon>Eumalacostraca</taxon>
        <taxon>Eucarida</taxon>
        <taxon>Euphausiacea</taxon>
        <taxon>Euphausiidae</taxon>
        <taxon>Meganyctiphanes</taxon>
    </lineage>
</organism>
<evidence type="ECO:0000259" key="1">
    <source>
        <dbReference type="Pfam" id="PF14529"/>
    </source>
</evidence>
<dbReference type="AlphaFoldDB" id="A0AAV2RYT6"/>
<feature type="non-terminal residue" evidence="2">
    <location>
        <position position="304"/>
    </location>
</feature>
<accession>A0AAV2RYT6</accession>
<feature type="domain" description="Endonuclease/exonuclease/phosphatase" evidence="1">
    <location>
        <begin position="79"/>
        <end position="189"/>
    </location>
</feature>
<dbReference type="InterPro" id="IPR036691">
    <property type="entry name" value="Endo/exonu/phosph_ase_sf"/>
</dbReference>
<comment type="caution">
    <text evidence="2">The sequence shown here is derived from an EMBL/GenBank/DDBJ whole genome shotgun (WGS) entry which is preliminary data.</text>
</comment>